<proteinExistence type="predicted"/>
<reference evidence="1 4" key="2">
    <citation type="submission" date="2020-05" db="EMBL/GenBank/DDBJ databases">
        <title>Draft genome sequence of Clostridium cochlearium strain AGROS13 isolated from a sheep dairy farm in New Zealand.</title>
        <authorList>
            <person name="Gupta T.B."/>
            <person name="Jauregui R."/>
            <person name="Risson A.N."/>
            <person name="Brightwell G."/>
            <person name="Maclean P."/>
        </authorList>
    </citation>
    <scope>NUCLEOTIDE SEQUENCE [LARGE SCALE GENOMIC DNA]</scope>
    <source>
        <strain evidence="1 4">AGROS13</strain>
    </source>
</reference>
<evidence type="ECO:0008006" key="5">
    <source>
        <dbReference type="Google" id="ProtNLM"/>
    </source>
</evidence>
<organism evidence="2 3">
    <name type="scientific">Clostridium cochlearium</name>
    <dbReference type="NCBI Taxonomy" id="1494"/>
    <lineage>
        <taxon>Bacteria</taxon>
        <taxon>Bacillati</taxon>
        <taxon>Bacillota</taxon>
        <taxon>Clostridia</taxon>
        <taxon>Eubacteriales</taxon>
        <taxon>Clostridiaceae</taxon>
        <taxon>Clostridium</taxon>
    </lineage>
</organism>
<dbReference type="Proteomes" id="UP000528432">
    <property type="component" value="Unassembled WGS sequence"/>
</dbReference>
<evidence type="ECO:0000313" key="1">
    <source>
        <dbReference type="EMBL" id="NOH17262.1"/>
    </source>
</evidence>
<evidence type="ECO:0000313" key="4">
    <source>
        <dbReference type="Proteomes" id="UP000528432"/>
    </source>
</evidence>
<sequence length="110" mass="12742">MYRKLDNDSWEEYLNKFNSVKDTITVKDFCAENNLNKSQFYYHKKRVEKIAKSKEPIFQAISLNSKIDNIKEDNSTLKEVKINVGNANILIPVSEATLITSIIKELILKC</sequence>
<reference evidence="2 3" key="1">
    <citation type="submission" date="2018-06" db="EMBL/GenBank/DDBJ databases">
        <authorList>
            <consortium name="Pathogen Informatics"/>
            <person name="Doyle S."/>
        </authorList>
    </citation>
    <scope>NUCLEOTIDE SEQUENCE [LARGE SCALE GENOMIC DNA]</scope>
    <source>
        <strain evidence="2 3">NCTC13028</strain>
    </source>
</reference>
<protein>
    <recommendedName>
        <fullName evidence="5">Transposase</fullName>
    </recommendedName>
</protein>
<name>A0A2X2W5P3_CLOCO</name>
<dbReference type="EMBL" id="JABFIF010000044">
    <property type="protein sequence ID" value="NOH17262.1"/>
    <property type="molecule type" value="Genomic_DNA"/>
</dbReference>
<dbReference type="AlphaFoldDB" id="A0A2X2W5P3"/>
<gene>
    <name evidence="1" type="ORF">HMJ28_12905</name>
    <name evidence="2" type="ORF">NCTC13028_02144</name>
</gene>
<evidence type="ECO:0000313" key="3">
    <source>
        <dbReference type="Proteomes" id="UP000250223"/>
    </source>
</evidence>
<accession>A0A2X2W5P3</accession>
<dbReference type="RefSeq" id="WP_111921731.1">
    <property type="nucleotide sequence ID" value="NZ_JABFIF010000044.1"/>
</dbReference>
<dbReference type="NCBIfam" id="NF047593">
    <property type="entry name" value="IS66_ISAeme5_TnpA"/>
    <property type="match status" value="1"/>
</dbReference>
<dbReference type="Proteomes" id="UP000250223">
    <property type="component" value="Unassembled WGS sequence"/>
</dbReference>
<dbReference type="EMBL" id="UAWC01000025">
    <property type="protein sequence ID" value="SQB35744.1"/>
    <property type="molecule type" value="Genomic_DNA"/>
</dbReference>
<evidence type="ECO:0000313" key="2">
    <source>
        <dbReference type="EMBL" id="SQB35744.1"/>
    </source>
</evidence>